<dbReference type="PANTHER" id="PTHR14918:SF3">
    <property type="entry name" value="KICSTOR COMPLEX PROTEIN SZT2"/>
    <property type="match status" value="1"/>
</dbReference>
<dbReference type="PANTHER" id="PTHR14918">
    <property type="entry name" value="KICSTOR COMPLEX PROTEIN SZT2"/>
    <property type="match status" value="1"/>
</dbReference>
<feature type="region of interest" description="Disordered" evidence="1">
    <location>
        <begin position="2934"/>
        <end position="2972"/>
    </location>
</feature>
<protein>
    <submittedName>
        <fullName evidence="3">LOW QUALITY PROTEIN: KICSTOR complex protein SZT2-like</fullName>
    </submittedName>
</protein>
<proteinExistence type="predicted"/>
<reference evidence="3" key="1">
    <citation type="submission" date="2025-08" db="UniProtKB">
        <authorList>
            <consortium name="RefSeq"/>
        </authorList>
    </citation>
    <scope>IDENTIFICATION</scope>
    <source>
        <tissue evidence="3">Gonads</tissue>
    </source>
</reference>
<sequence>MEFDSQSQCSDEGVELSLSEHGLNFPNEFIFSDENQPDFVEAKVVYLLLPRNVPVSRAARVQWLLDHLNKIVSPSNCKSFDASQNIEVLSAVGREQNSNLKCNRFLITYRTELKFMAHSYRFVYCFDMSPSHANVDTDGKEFLFDQILHVFRTTIEALSKQFTIPGNTIIFQPTIYLTIMVNTPFFVSPAQQVILKGVKLMSQNIKEIIKCVELHFDMLEEKIAEVCIQALDKLDNQKISSRETNGGFEQVNIGKPSKVPMVTADANFVNMLRYSMLAISLLPEITLSHILVITDGIVAMPDSNVMETLLHQLHYDAVAVSFLKVGSSYQPHSAAGLVSYFDLLDFFAHSTLGTCLESFPKIVHDPSFLLNFYQDFFLIWSFHNRNYIKDSFIRSCDISSCRTLTNDKYYNQRLPTLLSKRQTEDSTGASITLLLARRMREGFIIDDVFYMNGNLMINLIHQWKSSIFIHYKLKCLWPATKNVTYFEISVYAPYDFLHDMTCMIKKETKSVFRQAIIQRFWSRLSQISSGDLNLAVQLSNLTNNKDWYTLPESVRSGIAVFSSNNTMSSDTTKLNLTPRDLSCLKFINIWQDISQMETNHWRKWFHTYRISLVLTHDNPLPSTLYMSSSSQRYQVVQCREAVTALYGMLSKWASFMLIENHTYLKLIYKEHECVPIGFCIVRVSSKFPSAVLNLGFSTDMPGQIRLQTFEALKSELTSLSYIPKAKGLSCCVLLHKPLEKILIRYEKVPNSYTTVVFPDGTQPPDNSSCFSSSVSGSLFTTLSRYLFHKRWIWRANYAPNPKLPDLSTSRILNALTSMRLEEGFHFAYSSSGIVTMVLEVMLEPNTSCVVQYVLFPPHYNWGDDYYSGSEDDTEPISDMDAELQLVTEVWIEPQYGTVLPRNSRINYINGKNYYEIADAINQVDYGCINVLLTMEHMSLMCVNKAVHNLSAGPEMVTSKKRTASQKSSSRIPIFDSQSHSVPEIGSAWYPIITPRIEHIPFKFDPVGILHLCQQTELIYSMLIEDRCKNSTENKVDKANKLLLDNIFEHFSLLHDRDLELTKENSENFTKEIISRHHERLSCRNCPISEINPDLISSLNWKCYIKGVSLTHVIITFLPASIEDVKSLTGICSNKISDNIEERASSRTSNISDVPIYTPNSLCLPVYVYDCPIKLLINSFIDNERTRRPASDDFFEDHRFVSGVQEECFREKENNSESSDDTDHTDNKKFQEHCKALTFTHSKCFTLSLFLALHLDIYICNSDIQSAMDMCEEELIQIDILDFIKNICSHVKQNKDDKLSVQMLREAHPCRDITNYHMLIKRKFFSILCSSFHRVPSNGEYYYYKYLSIKPEEPVNDSDDEASVYASDIEFRGEREMSIYSEDPHLLSRDVEVGLSEIAKLSDVSPLFLHLTCTVKYNGGHANTSVRVLPTCLGELIQKLNSEEFIDKPQLQITLDILCLTLPPSVQNILTEYSQQDDRNTSFCSDGFQRSLSSVSDSSAISDFQVQHKALTEAQRQSVDRLCEEIKWLLEDEICTTLLDANHVTMDMLNYVIKHVSEGHPSKPSCRINKIVLNFVFTNDKCHEKFLEEFSKMPLPLGYKLCQEEEYYYVAKNEILRDIMEMSPKSYFVGHSESNDYGMCMQELFKSTSSLRVNSYREDTMSQQSEISSDGMSGTEAGYDEDVSDNDEDWEWLNNLNDKKPLLSNFWMILKVDQDLVHSYFHCRFLEATAHVRNYKMVESGVRDSIVDLCKKVNQLLLLQALYETKKCDPLLEPDDVSINDNLISKSISKLRQADLDASDDSEVNLISHSVSEASINFKPGFFSCPVVWEKVFVLHPRLKTGSGGKVRGILALRHILEKFSVQNRSNMFVHKDKDKNVFYLSLYESSHINSSRLSVKPNDNDSTTFSRSPSIASLPIGHNNAPNLAISEQSLPSISSSDLRPRVRSFGEKESRSFETKERVNEDTLVLKVHGITNAGTELQCDLVQVLQNRLDDAVLESLSVMLARNAMCPLTPEDVRFIQKPLEGPDHIIRLNIQDFILRWGKSNSFMLYLKQNLLQFLNIPKYTDTRPEYHFKDYSENDNSNGLGFDNIFIYNQSQTPAAGSRGIACIVLVLIQSSNTPQSSDVEQELENIFITKDYKQYVSSGILKDDICPSSYLEFRLWKQGRINLDNFSKSLKLAVSHATWDIITEYYLLKQPLCVKEYSENPYKVKKKCEIDNLDLDLDNEIEYDCELGLNYNKNIKDKAIKLLPKKVDAHFFPTRKYNKRVHSSNNLKASRAISCDDKENISEQNDNGILSLIYSKFLPSWLEFGHTMTTPAVKKNDIKLVNRHLPSVIVKELIVMLNDSPKAFRAVTTSCLSSNSDKIYVPFVSSNVIQKYIIISRNFQKWQNIDDGFTDVPDALNPQNLKHSQKFVPGIINNCLIPRRKIFWICVDNEHISIYTYNWAKDNVDKLVNHCENLASWLSVRSCYLNSVTLQKLGLFHNQPLTRKCFMLSTNNYKDFIGNLDGISKFPRDHSHRRNHQSSFNLPVILEAFRDNFYNTKYTCSDIAVVFTIEMKEMRSLERKHRDEMKKLHSMYQSRTGTTSVPQLNLLMQNSRILHYVHTPLLFLPRWRLKSASTRDHSLYPSQAIQIADKIMDKEKESWHTELCYTFFSDYRNYLHSLGFTPLQIDNSQSTVGAWTRDKSSHNSVFYIQRTILGGILIFTVSFEEPFFVVKLHAIECNRLQNITFRASVNAFTLTFLDECDKVKILMHLHSFTYDYHMRCIYNYISGNTVKLTEKYNVHQFLDDFLKYYNKAPNFARNLVHTDTLTIGNLVTEGKQLYDYLLSNVHQYGFKVLEMDDGCLEYILVQVTTAKHVSYKDSQDRQHTDDFDMTLVVYNLCTPFKPTDNVLHLRYYLILTSKRDTYPMFENEQKLGKFRTVSFTASLEADSKSNTSKLESSGEGTDPDRSKESIEEGSLSRSSEDPPLSKRLANVRIRQESVNYLGYYSSHEQSMQQLILDKAKSTQNDIKDMVSRGMEHCRTNLLWNRLISPQESNHLTFEEFIELKQLSKLKPLYDLHPNLRQLLIKPFQWYQGLTKLLLAKYEHHHRIFSSADGNVVYYIILHPRYYGAFMMLSLDSHTVRGELHAVYREPHKQADVDPLGLGYEKSLRDGFVRCICFYLWSGMICN</sequence>
<dbReference type="RefSeq" id="XP_030748432.1">
    <property type="nucleotide sequence ID" value="XM_030892572.1"/>
</dbReference>
<feature type="compositionally biased region" description="Polar residues" evidence="1">
    <location>
        <begin position="1900"/>
        <end position="1911"/>
    </location>
</feature>
<name>A0A6J2XB11_SITOR</name>
<feature type="region of interest" description="Disordered" evidence="1">
    <location>
        <begin position="1892"/>
        <end position="1914"/>
    </location>
</feature>
<dbReference type="GO" id="GO:0005777">
    <property type="term" value="C:peroxisome"/>
    <property type="evidence" value="ECO:0007669"/>
    <property type="project" value="InterPro"/>
</dbReference>
<dbReference type="InParanoid" id="A0A6J2XB11"/>
<evidence type="ECO:0000313" key="2">
    <source>
        <dbReference type="Proteomes" id="UP000504635"/>
    </source>
</evidence>
<gene>
    <name evidence="3" type="primary">LOC115876689</name>
</gene>
<dbReference type="OrthoDB" id="43547at2759"/>
<accession>A0A6J2XB11</accession>
<evidence type="ECO:0000313" key="3">
    <source>
        <dbReference type="RefSeq" id="XP_030748432.1"/>
    </source>
</evidence>
<dbReference type="KEGG" id="soy:115876689"/>
<dbReference type="GeneID" id="115876689"/>
<dbReference type="Proteomes" id="UP000504635">
    <property type="component" value="Unplaced"/>
</dbReference>
<dbReference type="InterPro" id="IPR033228">
    <property type="entry name" value="SZT2"/>
</dbReference>
<evidence type="ECO:0000256" key="1">
    <source>
        <dbReference type="SAM" id="MobiDB-lite"/>
    </source>
</evidence>
<organism evidence="2 3">
    <name type="scientific">Sitophilus oryzae</name>
    <name type="common">Rice weevil</name>
    <name type="synonym">Curculio oryzae</name>
    <dbReference type="NCBI Taxonomy" id="7048"/>
    <lineage>
        <taxon>Eukaryota</taxon>
        <taxon>Metazoa</taxon>
        <taxon>Ecdysozoa</taxon>
        <taxon>Arthropoda</taxon>
        <taxon>Hexapoda</taxon>
        <taxon>Insecta</taxon>
        <taxon>Pterygota</taxon>
        <taxon>Neoptera</taxon>
        <taxon>Endopterygota</taxon>
        <taxon>Coleoptera</taxon>
        <taxon>Polyphaga</taxon>
        <taxon>Cucujiformia</taxon>
        <taxon>Curculionidae</taxon>
        <taxon>Dryophthorinae</taxon>
        <taxon>Sitophilus</taxon>
    </lineage>
</organism>
<keyword evidence="2" id="KW-1185">Reference proteome</keyword>
<feature type="compositionally biased region" description="Polar residues" evidence="1">
    <location>
        <begin position="2934"/>
        <end position="2945"/>
    </location>
</feature>